<protein>
    <submittedName>
        <fullName evidence="9">Peptidase M48-like protein</fullName>
    </submittedName>
</protein>
<dbReference type="InterPro" id="IPR052173">
    <property type="entry name" value="Beta-lactam_resp_regulator"/>
</dbReference>
<reference evidence="9 10" key="1">
    <citation type="submission" date="2018-10" db="EMBL/GenBank/DDBJ databases">
        <title>Genomic Encyclopedia of Archaeal and Bacterial Type Strains, Phase II (KMG-II): from individual species to whole genera.</title>
        <authorList>
            <person name="Goeker M."/>
        </authorList>
    </citation>
    <scope>NUCLEOTIDE SEQUENCE [LARGE SCALE GENOMIC DNA]</scope>
    <source>
        <strain evidence="9 10">DSM 14954</strain>
    </source>
</reference>
<comment type="caution">
    <text evidence="9">The sequence shown here is derived from an EMBL/GenBank/DDBJ whole genome shotgun (WGS) entry which is preliminary data.</text>
</comment>
<keyword evidence="3 6" id="KW-0378">Hydrolase</keyword>
<dbReference type="GO" id="GO:0046872">
    <property type="term" value="F:metal ion binding"/>
    <property type="evidence" value="ECO:0007669"/>
    <property type="project" value="UniProtKB-KW"/>
</dbReference>
<organism evidence="9 10">
    <name type="scientific">Solirubrobacter pauli</name>
    <dbReference type="NCBI Taxonomy" id="166793"/>
    <lineage>
        <taxon>Bacteria</taxon>
        <taxon>Bacillati</taxon>
        <taxon>Actinomycetota</taxon>
        <taxon>Thermoleophilia</taxon>
        <taxon>Solirubrobacterales</taxon>
        <taxon>Solirubrobacteraceae</taxon>
        <taxon>Solirubrobacter</taxon>
    </lineage>
</organism>
<dbReference type="Pfam" id="PF01435">
    <property type="entry name" value="Peptidase_M48"/>
    <property type="match status" value="1"/>
</dbReference>
<evidence type="ECO:0000256" key="5">
    <source>
        <dbReference type="ARBA" id="ARBA00023049"/>
    </source>
</evidence>
<dbReference type="GO" id="GO:0004222">
    <property type="term" value="F:metalloendopeptidase activity"/>
    <property type="evidence" value="ECO:0007669"/>
    <property type="project" value="InterPro"/>
</dbReference>
<keyword evidence="7" id="KW-0472">Membrane</keyword>
<name>A0A660L2I4_9ACTN</name>
<dbReference type="EMBL" id="RBIL01000002">
    <property type="protein sequence ID" value="RKQ87139.1"/>
    <property type="molecule type" value="Genomic_DNA"/>
</dbReference>
<comment type="cofactor">
    <cofactor evidence="6">
        <name>Zn(2+)</name>
        <dbReference type="ChEBI" id="CHEBI:29105"/>
    </cofactor>
    <text evidence="6">Binds 1 zinc ion per subunit.</text>
</comment>
<keyword evidence="7" id="KW-1133">Transmembrane helix</keyword>
<dbReference type="RefSeq" id="WP_121255440.1">
    <property type="nucleotide sequence ID" value="NZ_RBIL01000002.1"/>
</dbReference>
<keyword evidence="10" id="KW-1185">Reference proteome</keyword>
<evidence type="ECO:0000256" key="7">
    <source>
        <dbReference type="SAM" id="Phobius"/>
    </source>
</evidence>
<dbReference type="AlphaFoldDB" id="A0A660L2I4"/>
<keyword evidence="2" id="KW-0479">Metal-binding</keyword>
<dbReference type="InterPro" id="IPR001915">
    <property type="entry name" value="Peptidase_M48"/>
</dbReference>
<dbReference type="PANTHER" id="PTHR34978:SF3">
    <property type="entry name" value="SLR0241 PROTEIN"/>
    <property type="match status" value="1"/>
</dbReference>
<keyword evidence="5 6" id="KW-0482">Metalloprotease</keyword>
<keyword evidence="1 6" id="KW-0645">Protease</keyword>
<feature type="transmembrane region" description="Helical" evidence="7">
    <location>
        <begin position="271"/>
        <end position="293"/>
    </location>
</feature>
<evidence type="ECO:0000313" key="9">
    <source>
        <dbReference type="EMBL" id="RKQ87139.1"/>
    </source>
</evidence>
<evidence type="ECO:0000256" key="1">
    <source>
        <dbReference type="ARBA" id="ARBA00022670"/>
    </source>
</evidence>
<evidence type="ECO:0000256" key="3">
    <source>
        <dbReference type="ARBA" id="ARBA00022801"/>
    </source>
</evidence>
<evidence type="ECO:0000256" key="6">
    <source>
        <dbReference type="RuleBase" id="RU003983"/>
    </source>
</evidence>
<feature type="domain" description="Peptidase M48" evidence="8">
    <location>
        <begin position="140"/>
        <end position="183"/>
    </location>
</feature>
<comment type="similarity">
    <text evidence="6">Belongs to the peptidase M48 family.</text>
</comment>
<dbReference type="PANTHER" id="PTHR34978">
    <property type="entry name" value="POSSIBLE SENSOR-TRANSDUCER PROTEIN BLAR"/>
    <property type="match status" value="1"/>
</dbReference>
<dbReference type="GO" id="GO:0006508">
    <property type="term" value="P:proteolysis"/>
    <property type="evidence" value="ECO:0007669"/>
    <property type="project" value="UniProtKB-KW"/>
</dbReference>
<feature type="transmembrane region" description="Helical" evidence="7">
    <location>
        <begin position="84"/>
        <end position="106"/>
    </location>
</feature>
<accession>A0A660L2I4</accession>
<keyword evidence="4 6" id="KW-0862">Zinc</keyword>
<gene>
    <name evidence="9" type="ORF">C8N24_5159</name>
</gene>
<evidence type="ECO:0000313" key="10">
    <source>
        <dbReference type="Proteomes" id="UP000278962"/>
    </source>
</evidence>
<evidence type="ECO:0000256" key="2">
    <source>
        <dbReference type="ARBA" id="ARBA00022723"/>
    </source>
</evidence>
<evidence type="ECO:0000259" key="8">
    <source>
        <dbReference type="Pfam" id="PF01435"/>
    </source>
</evidence>
<keyword evidence="7" id="KW-0812">Transmembrane</keyword>
<dbReference type="Proteomes" id="UP000278962">
    <property type="component" value="Unassembled WGS sequence"/>
</dbReference>
<dbReference type="OrthoDB" id="9785340at2"/>
<proteinExistence type="inferred from homology"/>
<dbReference type="Gene3D" id="3.30.2010.10">
    <property type="entry name" value="Metalloproteases ('zincins'), catalytic domain"/>
    <property type="match status" value="1"/>
</dbReference>
<evidence type="ECO:0000256" key="4">
    <source>
        <dbReference type="ARBA" id="ARBA00022833"/>
    </source>
</evidence>
<sequence length="315" mass="31968">MTLLAVAAGLLAVAIALPHVLRLDRAPAGFVGAIWLSALLLRALASVGVAVAVEVYLPVAGPLEPSGAWCVGAVSSHTVTDAVFALPALALAGSLLVSAYGLVVAARRVRGLVRDTAIGPGPGGSVVLSDGALLVAAAGLRRPQVVVSAGALVELDDAELRAGLDHERGHIALRHRYLLVAGELARAVGRFLPGTTAAARELTFALERHADSYALAQRHEPAVLASAICKAARGAFAAPALSLGGGVVTRRARLLLEADPGAKAPRPHPGLVALAPAMAALVVTAALALPFAAHAGYHEKHRLGTPHTCQTSDVV</sequence>